<evidence type="ECO:0000313" key="2">
    <source>
        <dbReference type="EMBL" id="CAK7336421.1"/>
    </source>
</evidence>
<feature type="compositionally biased region" description="Polar residues" evidence="1">
    <location>
        <begin position="42"/>
        <end position="53"/>
    </location>
</feature>
<evidence type="ECO:0000313" key="3">
    <source>
        <dbReference type="Proteomes" id="UP001314170"/>
    </source>
</evidence>
<reference evidence="2 3" key="1">
    <citation type="submission" date="2024-01" db="EMBL/GenBank/DDBJ databases">
        <authorList>
            <person name="Waweru B."/>
        </authorList>
    </citation>
    <scope>NUCLEOTIDE SEQUENCE [LARGE SCALE GENOMIC DNA]</scope>
</reference>
<dbReference type="EMBL" id="CAWUPB010000994">
    <property type="protein sequence ID" value="CAK7336421.1"/>
    <property type="molecule type" value="Genomic_DNA"/>
</dbReference>
<comment type="caution">
    <text evidence="2">The sequence shown here is derived from an EMBL/GenBank/DDBJ whole genome shotgun (WGS) entry which is preliminary data.</text>
</comment>
<gene>
    <name evidence="2" type="ORF">DCAF_LOCUS11429</name>
</gene>
<sequence>MSILPSQFNPNYHLYPPSNPSPPTCHDLATSSSYPLPKSGSHVAQSETQLQDHTPQKRTRGPSISPSWHFASESKERKPIWVLLGSDKTMKKAKRKLAYTLIDEDDDEEEVVVKDKRTQNVSVDDEDEDGRVYLSVVNFLEGFSIFEERTLFGSLLAK</sequence>
<proteinExistence type="predicted"/>
<dbReference type="Proteomes" id="UP001314170">
    <property type="component" value="Unassembled WGS sequence"/>
</dbReference>
<feature type="compositionally biased region" description="Polar residues" evidence="1">
    <location>
        <begin position="1"/>
        <end position="10"/>
    </location>
</feature>
<accession>A0AAV1RI50</accession>
<evidence type="ECO:0000256" key="1">
    <source>
        <dbReference type="SAM" id="MobiDB-lite"/>
    </source>
</evidence>
<protein>
    <submittedName>
        <fullName evidence="2">Uncharacterized protein</fullName>
    </submittedName>
</protein>
<feature type="region of interest" description="Disordered" evidence="1">
    <location>
        <begin position="1"/>
        <end position="72"/>
    </location>
</feature>
<keyword evidence="3" id="KW-1185">Reference proteome</keyword>
<dbReference type="AlphaFoldDB" id="A0AAV1RI50"/>
<name>A0AAV1RI50_9ROSI</name>
<organism evidence="2 3">
    <name type="scientific">Dovyalis caffra</name>
    <dbReference type="NCBI Taxonomy" id="77055"/>
    <lineage>
        <taxon>Eukaryota</taxon>
        <taxon>Viridiplantae</taxon>
        <taxon>Streptophyta</taxon>
        <taxon>Embryophyta</taxon>
        <taxon>Tracheophyta</taxon>
        <taxon>Spermatophyta</taxon>
        <taxon>Magnoliopsida</taxon>
        <taxon>eudicotyledons</taxon>
        <taxon>Gunneridae</taxon>
        <taxon>Pentapetalae</taxon>
        <taxon>rosids</taxon>
        <taxon>fabids</taxon>
        <taxon>Malpighiales</taxon>
        <taxon>Salicaceae</taxon>
        <taxon>Flacourtieae</taxon>
        <taxon>Dovyalis</taxon>
    </lineage>
</organism>